<evidence type="ECO:0000313" key="1">
    <source>
        <dbReference type="EMBL" id="CAF34175.1"/>
    </source>
</evidence>
<evidence type="ECO:0000313" key="3">
    <source>
        <dbReference type="Proteomes" id="UP000000994"/>
    </source>
</evidence>
<evidence type="ECO:0000313" key="4">
    <source>
        <dbReference type="Proteomes" id="UP000246186"/>
    </source>
</evidence>
<reference evidence="1 3" key="1">
    <citation type="journal article" date="2004" name="Proc. Natl. Acad. Sci. U.S.A.">
        <title>Genetic organization of the psbAD region in phages infecting marine Synechococcus strains.</title>
        <authorList>
            <person name="Millard A."/>
            <person name="Clokie M.R."/>
            <person name="Shub D.A."/>
            <person name="Mann N.H."/>
        </authorList>
    </citation>
    <scope>NUCLEOTIDE SEQUENCE [LARGE SCALE GENOMIC DNA]</scope>
</reference>
<reference evidence="2" key="4">
    <citation type="submission" date="2015-02" db="EMBL/GenBank/DDBJ databases">
        <authorList>
            <person name="Chooi Y.-H."/>
        </authorList>
    </citation>
    <scope>NUCLEOTIDE SEQUENCE</scope>
</reference>
<dbReference type="Proteomes" id="UP000246186">
    <property type="component" value="Genome"/>
</dbReference>
<sequence length="157" mass="18917">MKFENLHNRFEKIKKEWAEDSYIDIEFRNKQYTSDLGKISIEIPFQHNKYLNHYTDLSQIKTSLEFEARKLIREKREYYGGEADARVYAEKPFGNSIKTSEKMKVYLDSDEDLINIEAKIKFIDQVLFYLDNVLKMISQRNYHVKNAIEWERFINGN</sequence>
<dbReference type="OrthoDB" id="16211at10239"/>
<gene>
    <name evidence="1" type="primary">UvsY</name>
    <name evidence="2" type="ORF">S-PM2d111</name>
    <name evidence="1" type="ORF">S-PM2p111</name>
</gene>
<dbReference type="KEGG" id="vg:3260305"/>
<reference evidence="1 3" key="2">
    <citation type="journal article" date="2005" name="J. Bacteriol.">
        <title>The genome of S-PM2, a 'photosynthetic' T4-type bacteriophage that infects marine Synechococcus strains.</title>
        <authorList>
            <person name="Mann N.H."/>
            <person name="Clokie M.R."/>
            <person name="Millard A."/>
            <person name="Cook A."/>
            <person name="Wilson W.H."/>
            <person name="Wheatley P.J."/>
            <person name="Letarov A."/>
            <person name="Krisch H.M."/>
        </authorList>
    </citation>
    <scope>NUCLEOTIDE SEQUENCE</scope>
</reference>
<keyword evidence="3" id="KW-1185">Reference proteome</keyword>
<dbReference type="GeneID" id="3260305"/>
<accession>Q5GQM7</accession>
<proteinExistence type="predicted"/>
<evidence type="ECO:0000313" key="2">
    <source>
        <dbReference type="EMBL" id="CFW42278.1"/>
    </source>
</evidence>
<dbReference type="InterPro" id="IPR021289">
    <property type="entry name" value="UvsY"/>
</dbReference>
<name>Q5GQM7_BPSYP</name>
<dbReference type="EMBL" id="AJ630128">
    <property type="protein sequence ID" value="CAF34175.1"/>
    <property type="molecule type" value="Genomic_DNA"/>
</dbReference>
<dbReference type="Pfam" id="PF11056">
    <property type="entry name" value="UvsY"/>
    <property type="match status" value="1"/>
</dbReference>
<organismHost>
    <name type="scientific">Synechococcus</name>
    <dbReference type="NCBI Taxonomy" id="1129"/>
</organismHost>
<reference evidence="2 4" key="3">
    <citation type="journal article" date="2015" name="PLoS ONE">
        <title>Spontaneous Deletion of an "ORFanage" Region Facilitates Host Adaptation in a "Photosynthetic" Cyanophage.</title>
        <authorList>
            <person name="Puxty R.J."/>
            <person name="Perez-Sepulveda B."/>
            <person name="Rihtman B."/>
            <person name="Evans D.J."/>
            <person name="Millard A.D."/>
            <person name="Scanlan D.J."/>
        </authorList>
    </citation>
    <scope>NUCLEOTIDE SEQUENCE [LARGE SCALE GENOMIC DNA]</scope>
</reference>
<dbReference type="RefSeq" id="YP_195145.1">
    <property type="nucleotide sequence ID" value="NC_006820.1"/>
</dbReference>
<protein>
    <submittedName>
        <fullName evidence="1">UvsY</fullName>
    </submittedName>
</protein>
<dbReference type="EMBL" id="LN828717">
    <property type="protein sequence ID" value="CFW42278.1"/>
    <property type="molecule type" value="Genomic_DNA"/>
</dbReference>
<organism evidence="1 3">
    <name type="scientific">Synechococcus phage S-PM2</name>
    <dbReference type="NCBI Taxonomy" id="238854"/>
    <lineage>
        <taxon>Viruses</taxon>
        <taxon>Duplodnaviria</taxon>
        <taxon>Heunggongvirae</taxon>
        <taxon>Uroviricota</taxon>
        <taxon>Caudoviricetes</taxon>
        <taxon>Pantevenvirales</taxon>
        <taxon>Kyanoviridae</taxon>
        <taxon>Nodensvirus</taxon>
        <taxon>Nodensvirus spm2</taxon>
    </lineage>
</organism>
<dbReference type="Proteomes" id="UP000000994">
    <property type="component" value="Segment"/>
</dbReference>